<accession>A0AAQ3USF8</accession>
<name>A0AAQ3USF8_PASNO</name>
<evidence type="ECO:0000256" key="4">
    <source>
        <dbReference type="RuleBase" id="RU363099"/>
    </source>
</evidence>
<dbReference type="Gene3D" id="2.40.480.10">
    <property type="entry name" value="Allene oxide cyclase-like"/>
    <property type="match status" value="1"/>
</dbReference>
<evidence type="ECO:0000313" key="5">
    <source>
        <dbReference type="EMBL" id="WVZ94614.1"/>
    </source>
</evidence>
<dbReference type="Proteomes" id="UP001341281">
    <property type="component" value="Chromosome 09"/>
</dbReference>
<keyword evidence="4" id="KW-0052">Apoplast</keyword>
<evidence type="ECO:0000313" key="6">
    <source>
        <dbReference type="Proteomes" id="UP001341281"/>
    </source>
</evidence>
<dbReference type="PANTHER" id="PTHR21495">
    <property type="entry name" value="NUCLEOPORIN-RELATED"/>
    <property type="match status" value="1"/>
</dbReference>
<sequence length="189" mass="20510">MATAPSSSSFLFLLILLLSVLGIASSTDYNTQPSIQVPLPSLCPCNCPKENETLLHMNLHQLPAWPNVPKPNEVAVITGGPPVGFGQTYVDDWFLTMGTDPNQKIIGRAQGYHIQASQTINSWYFSHIFVLQDDWFAGSTLQVLGIYASESGQWSIVGGTGVFTNAHGTIKFSRSVVGGNEVIYALDIH</sequence>
<comment type="function">
    <text evidence="4">Dirigent proteins impart stereoselectivity on the phenoxy radical-coupling reaction, yielding optically active lignans from two molecules of coniferyl alcohol in the biosynthesis of lignans, flavonolignans, and alkaloids and thus plays a central role in plant secondary metabolism.</text>
</comment>
<keyword evidence="3 4" id="KW-0964">Secreted</keyword>
<evidence type="ECO:0000256" key="3">
    <source>
        <dbReference type="ARBA" id="ARBA00022525"/>
    </source>
</evidence>
<reference evidence="5 6" key="1">
    <citation type="submission" date="2024-02" db="EMBL/GenBank/DDBJ databases">
        <title>High-quality chromosome-scale genome assembly of Pensacola bahiagrass (Paspalum notatum Flugge var. saurae).</title>
        <authorList>
            <person name="Vega J.M."/>
            <person name="Podio M."/>
            <person name="Orjuela J."/>
            <person name="Siena L.A."/>
            <person name="Pessino S.C."/>
            <person name="Combes M.C."/>
            <person name="Mariac C."/>
            <person name="Albertini E."/>
            <person name="Pupilli F."/>
            <person name="Ortiz J.P.A."/>
            <person name="Leblanc O."/>
        </authorList>
    </citation>
    <scope>NUCLEOTIDE SEQUENCE [LARGE SCALE GENOMIC DNA]</scope>
    <source>
        <strain evidence="5">R1</strain>
        <tissue evidence="5">Leaf</tissue>
    </source>
</reference>
<dbReference type="Pfam" id="PF03018">
    <property type="entry name" value="Dirigent"/>
    <property type="match status" value="1"/>
</dbReference>
<comment type="subunit">
    <text evidence="2 4">Homodimer.</text>
</comment>
<organism evidence="5 6">
    <name type="scientific">Paspalum notatum var. saurae</name>
    <dbReference type="NCBI Taxonomy" id="547442"/>
    <lineage>
        <taxon>Eukaryota</taxon>
        <taxon>Viridiplantae</taxon>
        <taxon>Streptophyta</taxon>
        <taxon>Embryophyta</taxon>
        <taxon>Tracheophyta</taxon>
        <taxon>Spermatophyta</taxon>
        <taxon>Magnoliopsida</taxon>
        <taxon>Liliopsida</taxon>
        <taxon>Poales</taxon>
        <taxon>Poaceae</taxon>
        <taxon>PACMAD clade</taxon>
        <taxon>Panicoideae</taxon>
        <taxon>Andropogonodae</taxon>
        <taxon>Paspaleae</taxon>
        <taxon>Paspalinae</taxon>
        <taxon>Paspalum</taxon>
    </lineage>
</organism>
<dbReference type="AlphaFoldDB" id="A0AAQ3USF8"/>
<dbReference type="GO" id="GO:0048046">
    <property type="term" value="C:apoplast"/>
    <property type="evidence" value="ECO:0007669"/>
    <property type="project" value="UniProtKB-SubCell"/>
</dbReference>
<keyword evidence="6" id="KW-1185">Reference proteome</keyword>
<keyword evidence="4" id="KW-0732">Signal</keyword>
<protein>
    <recommendedName>
        <fullName evidence="4">Dirigent protein</fullName>
    </recommendedName>
</protein>
<feature type="signal peptide" evidence="4">
    <location>
        <begin position="1"/>
        <end position="26"/>
    </location>
</feature>
<proteinExistence type="inferred from homology"/>
<feature type="non-terminal residue" evidence="5">
    <location>
        <position position="1"/>
    </location>
</feature>
<evidence type="ECO:0000256" key="2">
    <source>
        <dbReference type="ARBA" id="ARBA00011738"/>
    </source>
</evidence>
<comment type="subcellular location">
    <subcellularLocation>
        <location evidence="4">Secreted</location>
        <location evidence="4">Extracellular space</location>
        <location evidence="4">Apoplast</location>
    </subcellularLocation>
</comment>
<feature type="chain" id="PRO_5042661554" description="Dirigent protein" evidence="4">
    <location>
        <begin position="27"/>
        <end position="189"/>
    </location>
</feature>
<comment type="similarity">
    <text evidence="1 4">Belongs to the plant dirigent protein family.</text>
</comment>
<dbReference type="EMBL" id="CP144753">
    <property type="protein sequence ID" value="WVZ94614.1"/>
    <property type="molecule type" value="Genomic_DNA"/>
</dbReference>
<gene>
    <name evidence="5" type="ORF">U9M48_040484</name>
</gene>
<dbReference type="InterPro" id="IPR004265">
    <property type="entry name" value="Dirigent"/>
</dbReference>
<dbReference type="InterPro" id="IPR044859">
    <property type="entry name" value="Allene_oxi_cyc_Dirigent"/>
</dbReference>
<evidence type="ECO:0000256" key="1">
    <source>
        <dbReference type="ARBA" id="ARBA00010746"/>
    </source>
</evidence>
<dbReference type="GO" id="GO:0009699">
    <property type="term" value="P:phenylpropanoid biosynthetic process"/>
    <property type="evidence" value="ECO:0007669"/>
    <property type="project" value="UniProtKB-ARBA"/>
</dbReference>